<reference evidence="1 2" key="1">
    <citation type="submission" date="2018-06" db="EMBL/GenBank/DDBJ databases">
        <authorList>
            <consortium name="Pathogen Informatics"/>
            <person name="Doyle S."/>
        </authorList>
    </citation>
    <scope>NUCLEOTIDE SEQUENCE [LARGE SCALE GENOMIC DNA]</scope>
    <source>
        <strain evidence="1 2">NCTC4837</strain>
    </source>
</reference>
<dbReference type="Proteomes" id="UP000251082">
    <property type="component" value="Unassembled WGS sequence"/>
</dbReference>
<dbReference type="AlphaFoldDB" id="A0A2X2HIS9"/>
<gene>
    <name evidence="1" type="ORF">NCTC4837_01663</name>
</gene>
<dbReference type="EMBL" id="UAUQ01000003">
    <property type="protein sequence ID" value="SPZ69538.1"/>
    <property type="molecule type" value="Genomic_DNA"/>
</dbReference>
<dbReference type="Pfam" id="PF10971">
    <property type="entry name" value="DUF2773"/>
    <property type="match status" value="1"/>
</dbReference>
<protein>
    <submittedName>
        <fullName evidence="1">Nitrite extrusion protein 2</fullName>
    </submittedName>
</protein>
<dbReference type="InterPro" id="IPR024497">
    <property type="entry name" value="DUF2773"/>
</dbReference>
<accession>A0A2X2HIS9</accession>
<evidence type="ECO:0000313" key="1">
    <source>
        <dbReference type="EMBL" id="SPZ69538.1"/>
    </source>
</evidence>
<proteinExistence type="predicted"/>
<evidence type="ECO:0000313" key="2">
    <source>
        <dbReference type="Proteomes" id="UP000251082"/>
    </source>
</evidence>
<sequence length="353" mass="40791">MTSLKTSIKTITYLSDTGCLEIQGASLINNEDPELRERITGADLTAQQAVMLSKDRSLKVREALARTLTELKITQLSATLRTEDIERIAEQMYLDNKENKNIVKALLIALPEMRQLSLAKEDVHNLREGARYLTSKDVISYLLTQHDVPTVWDELARDKLLPLEYKKQLWQRTLNLMMSKRQEDQEQAYEVQLALIDNGVVDEEMLNNAIDLLVDLPAEYRYRMRNQLFDNKDLPSGIINKLDQQYRFNSDWVLSVVSMKNSTRRQSERGLHRWNREDSDIFAELATIKDKSDDEWWRALLQSRNDHLRQTALRNAHTPASLLTTLTEPQDRSLAINNPQLAADVKTAWLKEG</sequence>
<name>A0A2X2HIS9_SHIDY</name>
<organism evidence="1 2">
    <name type="scientific">Shigella dysenteriae</name>
    <dbReference type="NCBI Taxonomy" id="622"/>
    <lineage>
        <taxon>Bacteria</taxon>
        <taxon>Pseudomonadati</taxon>
        <taxon>Pseudomonadota</taxon>
        <taxon>Gammaproteobacteria</taxon>
        <taxon>Enterobacterales</taxon>
        <taxon>Enterobacteriaceae</taxon>
        <taxon>Shigella</taxon>
    </lineage>
</organism>